<organism evidence="2 3">
    <name type="scientific">Moniliophthora roreri (strain MCA 2997)</name>
    <name type="common">Cocoa frosty pod rot fungus</name>
    <name type="synonym">Crinipellis roreri</name>
    <dbReference type="NCBI Taxonomy" id="1381753"/>
    <lineage>
        <taxon>Eukaryota</taxon>
        <taxon>Fungi</taxon>
        <taxon>Dikarya</taxon>
        <taxon>Basidiomycota</taxon>
        <taxon>Agaricomycotina</taxon>
        <taxon>Agaricomycetes</taxon>
        <taxon>Agaricomycetidae</taxon>
        <taxon>Agaricales</taxon>
        <taxon>Marasmiineae</taxon>
        <taxon>Marasmiaceae</taxon>
        <taxon>Moniliophthora</taxon>
    </lineage>
</organism>
<dbReference type="HOGENOM" id="CLU_1603178_0_0_1"/>
<evidence type="ECO:0000256" key="1">
    <source>
        <dbReference type="SAM" id="MobiDB-lite"/>
    </source>
</evidence>
<dbReference type="EMBL" id="AWSO01001280">
    <property type="protein sequence ID" value="ESK84575.1"/>
    <property type="molecule type" value="Genomic_DNA"/>
</dbReference>
<comment type="caution">
    <text evidence="2">The sequence shown here is derived from an EMBL/GenBank/DDBJ whole genome shotgun (WGS) entry which is preliminary data.</text>
</comment>
<feature type="compositionally biased region" description="Pro residues" evidence="1">
    <location>
        <begin position="55"/>
        <end position="65"/>
    </location>
</feature>
<protein>
    <submittedName>
        <fullName evidence="2">Uncharacterized protein</fullName>
    </submittedName>
</protein>
<keyword evidence="3" id="KW-1185">Reference proteome</keyword>
<gene>
    <name evidence="2" type="ORF">Moror_6084</name>
</gene>
<name>V2WWI9_MONRO</name>
<dbReference type="KEGG" id="mrr:Moror_6084"/>
<dbReference type="AlphaFoldDB" id="V2WWI9"/>
<feature type="region of interest" description="Disordered" evidence="1">
    <location>
        <begin position="1"/>
        <end position="67"/>
    </location>
</feature>
<evidence type="ECO:0000313" key="3">
    <source>
        <dbReference type="Proteomes" id="UP000017559"/>
    </source>
</evidence>
<evidence type="ECO:0000313" key="2">
    <source>
        <dbReference type="EMBL" id="ESK84575.1"/>
    </source>
</evidence>
<reference evidence="2 3" key="1">
    <citation type="journal article" date="2014" name="BMC Genomics">
        <title>Genome and secretome analysis of the hemibiotrophic fungal pathogen, Moniliophthora roreri, which causes frosty pod rot disease of cacao: mechanisms of the biotrophic and necrotrophic phases.</title>
        <authorList>
            <person name="Meinhardt L.W."/>
            <person name="Costa G.G.L."/>
            <person name="Thomazella D.P.T."/>
            <person name="Teixeira P.J.P.L."/>
            <person name="Carazzolle M.F."/>
            <person name="Schuster S.C."/>
            <person name="Carlson J.E."/>
            <person name="Guiltinan M.J."/>
            <person name="Mieczkowski P."/>
            <person name="Farmer A."/>
            <person name="Ramaraj T."/>
            <person name="Crozier J."/>
            <person name="Davis R.E."/>
            <person name="Shao J."/>
            <person name="Melnick R.L."/>
            <person name="Pereira G.A.G."/>
            <person name="Bailey B.A."/>
        </authorList>
    </citation>
    <scope>NUCLEOTIDE SEQUENCE [LARGE SCALE GENOMIC DNA]</scope>
    <source>
        <strain evidence="2 3">MCA 2997</strain>
    </source>
</reference>
<sequence>MEIVSLQTRTSAPTTQPSSGRLSPIGEVSEEQLRSPRGSSSSTLDSDVLEQFRPQSPPPLSPRPTQPYAWMYLPAEEAQLLWQASAVYLPTSEPFSTPIHSPLLTIPEVTNQMSPTPAEELENSQMSPLQLPRPQCLPAMNSPPPLPVQPNLPEEHSGQQGFLQSS</sequence>
<proteinExistence type="predicted"/>
<accession>V2WWI9</accession>
<feature type="compositionally biased region" description="Polar residues" evidence="1">
    <location>
        <begin position="1"/>
        <end position="21"/>
    </location>
</feature>
<dbReference type="Proteomes" id="UP000017559">
    <property type="component" value="Unassembled WGS sequence"/>
</dbReference>
<feature type="compositionally biased region" description="Pro residues" evidence="1">
    <location>
        <begin position="141"/>
        <end position="150"/>
    </location>
</feature>
<feature type="region of interest" description="Disordered" evidence="1">
    <location>
        <begin position="114"/>
        <end position="166"/>
    </location>
</feature>